<keyword evidence="3" id="KW-0808">Transferase</keyword>
<dbReference type="EC" id="2.7.13.3" evidence="2"/>
<feature type="domain" description="Histidine kinase" evidence="6">
    <location>
        <begin position="302"/>
        <end position="474"/>
    </location>
</feature>
<dbReference type="PANTHER" id="PTHR43065:SF48">
    <property type="entry name" value="HISTIDINE KINASE"/>
    <property type="match status" value="1"/>
</dbReference>
<evidence type="ECO:0000256" key="4">
    <source>
        <dbReference type="ARBA" id="ARBA00023012"/>
    </source>
</evidence>
<keyword evidence="8" id="KW-1185">Reference proteome</keyword>
<dbReference type="InterPro" id="IPR003594">
    <property type="entry name" value="HATPase_dom"/>
</dbReference>
<comment type="catalytic activity">
    <reaction evidence="1">
        <text>ATP + protein L-histidine = ADP + protein N-phospho-L-histidine.</text>
        <dbReference type="EC" id="2.7.13.3"/>
    </reaction>
</comment>
<dbReference type="GO" id="GO:0005524">
    <property type="term" value="F:ATP binding"/>
    <property type="evidence" value="ECO:0007669"/>
    <property type="project" value="UniProtKB-KW"/>
</dbReference>
<accession>A0ABP8VUA3</accession>
<keyword evidence="7" id="KW-0547">Nucleotide-binding</keyword>
<dbReference type="PRINTS" id="PR00344">
    <property type="entry name" value="BCTRLSENSOR"/>
</dbReference>
<dbReference type="PROSITE" id="PS50042">
    <property type="entry name" value="CNMP_BINDING_3"/>
    <property type="match status" value="1"/>
</dbReference>
<evidence type="ECO:0000313" key="7">
    <source>
        <dbReference type="EMBL" id="GAA4671090.1"/>
    </source>
</evidence>
<sequence length="478" mass="52605">MSEPIPEPELTREFLRELFLFTSLSDAQLDWILEHASVEHYEGGVKVINEGDPATCFYVLLSGALRMTKLDSGGEVETTRSDQRGAYCGATMFFFGQEQLNYGASVYALSDLTFLTLPAREFAEQFRRWFPMATHLLEGSYLGWRNADALIGRRRRLLALGQVSAGLMHELNNPAAAAVRATASLRERVAGMRHKLAILAKKDIDPNLLEQLIDVQEQLVKQVASAPPLTAMQQADREDEIGDWLSDHGLEQGWDLAPIFVSAGLSAASLDDVLDSVGDELIDSAVRWLAYALETEMLMGEIEDSTTRISALVGAAKQYSQMDRAPHQWIDVHDGLDSTLVMLGSKIGPGVKVVKDYDRTLPRIPAYPGELNQVWTNLIDNALGAMGGSGTLTLHTALVEDQVCVEIGDTGPGVPEENRQRIFEPFFTTKAVGEGTGLGLDISWRIVVERHHGDLRVKSVPGDTRFQTLLPVTEQASE</sequence>
<protein>
    <recommendedName>
        <fullName evidence="2">histidine kinase</fullName>
        <ecNumber evidence="2">2.7.13.3</ecNumber>
    </recommendedName>
</protein>
<keyword evidence="4" id="KW-0902">Two-component regulatory system</keyword>
<comment type="caution">
    <text evidence="7">The sequence shown here is derived from an EMBL/GenBank/DDBJ whole genome shotgun (WGS) entry which is preliminary data.</text>
</comment>
<dbReference type="SMART" id="SM00100">
    <property type="entry name" value="cNMP"/>
    <property type="match status" value="1"/>
</dbReference>
<evidence type="ECO:0000313" key="8">
    <source>
        <dbReference type="Proteomes" id="UP001500192"/>
    </source>
</evidence>
<dbReference type="InterPro" id="IPR018490">
    <property type="entry name" value="cNMP-bd_dom_sf"/>
</dbReference>
<dbReference type="InterPro" id="IPR036890">
    <property type="entry name" value="HATPase_C_sf"/>
</dbReference>
<dbReference type="InterPro" id="IPR014710">
    <property type="entry name" value="RmlC-like_jellyroll"/>
</dbReference>
<evidence type="ECO:0000256" key="2">
    <source>
        <dbReference type="ARBA" id="ARBA00012438"/>
    </source>
</evidence>
<reference evidence="8" key="1">
    <citation type="journal article" date="2019" name="Int. J. Syst. Evol. Microbiol.">
        <title>The Global Catalogue of Microorganisms (GCM) 10K type strain sequencing project: providing services to taxonomists for standard genome sequencing and annotation.</title>
        <authorList>
            <consortium name="The Broad Institute Genomics Platform"/>
            <consortium name="The Broad Institute Genome Sequencing Center for Infectious Disease"/>
            <person name="Wu L."/>
            <person name="Ma J."/>
        </authorList>
    </citation>
    <scope>NUCLEOTIDE SEQUENCE [LARGE SCALE GENOMIC DNA]</scope>
    <source>
        <strain evidence="8">JCM 18054</strain>
    </source>
</reference>
<dbReference type="PROSITE" id="PS00888">
    <property type="entry name" value="CNMP_BINDING_1"/>
    <property type="match status" value="1"/>
</dbReference>
<dbReference type="SMART" id="SM00387">
    <property type="entry name" value="HATPase_c"/>
    <property type="match status" value="1"/>
</dbReference>
<dbReference type="EMBL" id="BAABIB010000170">
    <property type="protein sequence ID" value="GAA4671090.1"/>
    <property type="molecule type" value="Genomic_DNA"/>
</dbReference>
<keyword evidence="7" id="KW-0067">ATP-binding</keyword>
<evidence type="ECO:0000256" key="3">
    <source>
        <dbReference type="ARBA" id="ARBA00022777"/>
    </source>
</evidence>
<dbReference type="InterPro" id="IPR004358">
    <property type="entry name" value="Sig_transdc_His_kin-like_C"/>
</dbReference>
<dbReference type="PANTHER" id="PTHR43065">
    <property type="entry name" value="SENSOR HISTIDINE KINASE"/>
    <property type="match status" value="1"/>
</dbReference>
<dbReference type="Proteomes" id="UP001500192">
    <property type="component" value="Unassembled WGS sequence"/>
</dbReference>
<dbReference type="SUPFAM" id="SSF51206">
    <property type="entry name" value="cAMP-binding domain-like"/>
    <property type="match status" value="1"/>
</dbReference>
<dbReference type="Gene3D" id="3.30.565.10">
    <property type="entry name" value="Histidine kinase-like ATPase, C-terminal domain"/>
    <property type="match status" value="1"/>
</dbReference>
<dbReference type="InterPro" id="IPR018488">
    <property type="entry name" value="cNMP-bd_CS"/>
</dbReference>
<dbReference type="Gene3D" id="2.60.120.10">
    <property type="entry name" value="Jelly Rolls"/>
    <property type="match status" value="1"/>
</dbReference>
<dbReference type="Pfam" id="PF02518">
    <property type="entry name" value="HATPase_c"/>
    <property type="match status" value="1"/>
</dbReference>
<dbReference type="InterPro" id="IPR000595">
    <property type="entry name" value="cNMP-bd_dom"/>
</dbReference>
<proteinExistence type="predicted"/>
<organism evidence="7 8">
    <name type="scientific">Amycolatopsis dongchuanensis</name>
    <dbReference type="NCBI Taxonomy" id="1070866"/>
    <lineage>
        <taxon>Bacteria</taxon>
        <taxon>Bacillati</taxon>
        <taxon>Actinomycetota</taxon>
        <taxon>Actinomycetes</taxon>
        <taxon>Pseudonocardiales</taxon>
        <taxon>Pseudonocardiaceae</taxon>
        <taxon>Amycolatopsis</taxon>
    </lineage>
</organism>
<evidence type="ECO:0000256" key="1">
    <source>
        <dbReference type="ARBA" id="ARBA00000085"/>
    </source>
</evidence>
<feature type="domain" description="Cyclic nucleotide-binding" evidence="5">
    <location>
        <begin position="20"/>
        <end position="122"/>
    </location>
</feature>
<gene>
    <name evidence="7" type="ORF">GCM10023214_77440</name>
</gene>
<evidence type="ECO:0000259" key="6">
    <source>
        <dbReference type="PROSITE" id="PS50109"/>
    </source>
</evidence>
<dbReference type="CDD" id="cd00038">
    <property type="entry name" value="CAP_ED"/>
    <property type="match status" value="1"/>
</dbReference>
<keyword evidence="3" id="KW-0418">Kinase</keyword>
<name>A0ABP8VUA3_9PSEU</name>
<evidence type="ECO:0000259" key="5">
    <source>
        <dbReference type="PROSITE" id="PS50042"/>
    </source>
</evidence>
<dbReference type="Pfam" id="PF00027">
    <property type="entry name" value="cNMP_binding"/>
    <property type="match status" value="1"/>
</dbReference>
<dbReference type="InterPro" id="IPR005467">
    <property type="entry name" value="His_kinase_dom"/>
</dbReference>
<dbReference type="PROSITE" id="PS50109">
    <property type="entry name" value="HIS_KIN"/>
    <property type="match status" value="1"/>
</dbReference>
<dbReference type="Gene3D" id="1.10.287.130">
    <property type="match status" value="1"/>
</dbReference>
<dbReference type="SUPFAM" id="SSF55874">
    <property type="entry name" value="ATPase domain of HSP90 chaperone/DNA topoisomerase II/histidine kinase"/>
    <property type="match status" value="1"/>
</dbReference>